<protein>
    <submittedName>
        <fullName evidence="10">Uncharacterized protein</fullName>
    </submittedName>
</protein>
<reference evidence="10" key="2">
    <citation type="submission" date="2023-05" db="EMBL/GenBank/DDBJ databases">
        <authorList>
            <consortium name="Lawrence Berkeley National Laboratory"/>
            <person name="Steindorff A."/>
            <person name="Hensen N."/>
            <person name="Bonometti L."/>
            <person name="Westerberg I."/>
            <person name="Brannstrom I.O."/>
            <person name="Guillou S."/>
            <person name="Cros-Aarteil S."/>
            <person name="Calhoun S."/>
            <person name="Haridas S."/>
            <person name="Kuo A."/>
            <person name="Mondo S."/>
            <person name="Pangilinan J."/>
            <person name="Riley R."/>
            <person name="Labutti K."/>
            <person name="Andreopoulos B."/>
            <person name="Lipzen A."/>
            <person name="Chen C."/>
            <person name="Yanf M."/>
            <person name="Daum C."/>
            <person name="Ng V."/>
            <person name="Clum A."/>
            <person name="Ohm R."/>
            <person name="Martin F."/>
            <person name="Silar P."/>
            <person name="Natvig D."/>
            <person name="Lalanne C."/>
            <person name="Gautier V."/>
            <person name="Ament-Velasquez S.L."/>
            <person name="Kruys A."/>
            <person name="Hutchinson M.I."/>
            <person name="Powell A.J."/>
            <person name="Barry K."/>
            <person name="Miller A.N."/>
            <person name="Grigoriev I.V."/>
            <person name="Debuchy R."/>
            <person name="Gladieux P."/>
            <person name="Thoren M.H."/>
            <person name="Johannesson H."/>
        </authorList>
    </citation>
    <scope>NUCLEOTIDE SEQUENCE</scope>
    <source>
        <strain evidence="10">CBS 315.58</strain>
    </source>
</reference>
<keyword evidence="7" id="KW-0482">Metalloprotease</keyword>
<feature type="region of interest" description="Disordered" evidence="8">
    <location>
        <begin position="26"/>
        <end position="52"/>
    </location>
</feature>
<evidence type="ECO:0000313" key="11">
    <source>
        <dbReference type="Proteomes" id="UP001303160"/>
    </source>
</evidence>
<gene>
    <name evidence="10" type="ORF">QBC40DRAFT_230309</name>
</gene>
<evidence type="ECO:0000256" key="5">
    <source>
        <dbReference type="ARBA" id="ARBA00022801"/>
    </source>
</evidence>
<dbReference type="Proteomes" id="UP001303160">
    <property type="component" value="Unassembled WGS sequence"/>
</dbReference>
<evidence type="ECO:0000256" key="3">
    <source>
        <dbReference type="ARBA" id="ARBA00022670"/>
    </source>
</evidence>
<reference evidence="10" key="1">
    <citation type="journal article" date="2023" name="Mol. Phylogenet. Evol.">
        <title>Genome-scale phylogeny and comparative genomics of the fungal order Sordariales.</title>
        <authorList>
            <person name="Hensen N."/>
            <person name="Bonometti L."/>
            <person name="Westerberg I."/>
            <person name="Brannstrom I.O."/>
            <person name="Guillou S."/>
            <person name="Cros-Aarteil S."/>
            <person name="Calhoun S."/>
            <person name="Haridas S."/>
            <person name="Kuo A."/>
            <person name="Mondo S."/>
            <person name="Pangilinan J."/>
            <person name="Riley R."/>
            <person name="LaButti K."/>
            <person name="Andreopoulos B."/>
            <person name="Lipzen A."/>
            <person name="Chen C."/>
            <person name="Yan M."/>
            <person name="Daum C."/>
            <person name="Ng V."/>
            <person name="Clum A."/>
            <person name="Steindorff A."/>
            <person name="Ohm R.A."/>
            <person name="Martin F."/>
            <person name="Silar P."/>
            <person name="Natvig D.O."/>
            <person name="Lalanne C."/>
            <person name="Gautier V."/>
            <person name="Ament-Velasquez S.L."/>
            <person name="Kruys A."/>
            <person name="Hutchinson M.I."/>
            <person name="Powell A.J."/>
            <person name="Barry K."/>
            <person name="Miller A.N."/>
            <person name="Grigoriev I.V."/>
            <person name="Debuchy R."/>
            <person name="Gladieux P."/>
            <person name="Hiltunen Thoren M."/>
            <person name="Johannesson H."/>
        </authorList>
    </citation>
    <scope>NUCLEOTIDE SEQUENCE</scope>
    <source>
        <strain evidence="10">CBS 315.58</strain>
    </source>
</reference>
<keyword evidence="11" id="KW-1185">Reference proteome</keyword>
<evidence type="ECO:0000256" key="4">
    <source>
        <dbReference type="ARBA" id="ARBA00022723"/>
    </source>
</evidence>
<accession>A0AAN6XF78</accession>
<keyword evidence="3" id="KW-0645">Protease</keyword>
<comment type="cofactor">
    <cofactor evidence="1">
        <name>Zn(2+)</name>
        <dbReference type="ChEBI" id="CHEBI:29105"/>
    </cofactor>
</comment>
<sequence>MHFLQAALLASSLFVAHASVLPITPKHTPRTLSKRAEPNTGDDFPEDETPVPNRLNKIETAFKDAIEMTSVVLSLIETDETIYPHYFDSADREEITRIFRDLNNNDEGHEMLGNFLVQTTDTDNLCGDQALAYSGDFNTDQPFIVICPRAFNKKAIGDLEGKDRGDEDATDFYAGCAEGGGDIGDNVSFHFNTLGMTLLHEYMHYDLMIQATFDGTATSIIDDPDGNPGYGSVAVYDRLPKQSARKNADSYAYYAAEVYWSLICQKEFQAPREGVDDADPDCGDQVCET</sequence>
<evidence type="ECO:0000256" key="6">
    <source>
        <dbReference type="ARBA" id="ARBA00022833"/>
    </source>
</evidence>
<evidence type="ECO:0000256" key="7">
    <source>
        <dbReference type="ARBA" id="ARBA00023049"/>
    </source>
</evidence>
<dbReference type="PANTHER" id="PTHR37016:SF3">
    <property type="entry name" value="NEUTRAL PROTEASE 2-RELATED"/>
    <property type="match status" value="1"/>
</dbReference>
<dbReference type="InterPro" id="IPR050414">
    <property type="entry name" value="Fungal_M35_metalloproteases"/>
</dbReference>
<dbReference type="GO" id="GO:0046872">
    <property type="term" value="F:metal ion binding"/>
    <property type="evidence" value="ECO:0007669"/>
    <property type="project" value="UniProtKB-KW"/>
</dbReference>
<keyword evidence="9" id="KW-0732">Signal</keyword>
<keyword evidence="5" id="KW-0378">Hydrolase</keyword>
<evidence type="ECO:0000256" key="9">
    <source>
        <dbReference type="SAM" id="SignalP"/>
    </source>
</evidence>
<dbReference type="GO" id="GO:0006508">
    <property type="term" value="P:proteolysis"/>
    <property type="evidence" value="ECO:0007669"/>
    <property type="project" value="UniProtKB-KW"/>
</dbReference>
<evidence type="ECO:0000313" key="10">
    <source>
        <dbReference type="EMBL" id="KAK4198320.1"/>
    </source>
</evidence>
<evidence type="ECO:0000256" key="1">
    <source>
        <dbReference type="ARBA" id="ARBA00001947"/>
    </source>
</evidence>
<proteinExistence type="inferred from homology"/>
<dbReference type="Gene3D" id="3.40.390.10">
    <property type="entry name" value="Collagenase (Catalytic Domain)"/>
    <property type="match status" value="1"/>
</dbReference>
<evidence type="ECO:0000256" key="8">
    <source>
        <dbReference type="SAM" id="MobiDB-lite"/>
    </source>
</evidence>
<dbReference type="InterPro" id="IPR024079">
    <property type="entry name" value="MetalloPept_cat_dom_sf"/>
</dbReference>
<comment type="caution">
    <text evidence="10">The sequence shown here is derived from an EMBL/GenBank/DDBJ whole genome shotgun (WGS) entry which is preliminary data.</text>
</comment>
<dbReference type="SUPFAM" id="SSF55486">
    <property type="entry name" value="Metalloproteases ('zincins'), catalytic domain"/>
    <property type="match status" value="1"/>
</dbReference>
<dbReference type="GO" id="GO:0008237">
    <property type="term" value="F:metallopeptidase activity"/>
    <property type="evidence" value="ECO:0007669"/>
    <property type="project" value="UniProtKB-KW"/>
</dbReference>
<dbReference type="AlphaFoldDB" id="A0AAN6XF78"/>
<evidence type="ECO:0000256" key="2">
    <source>
        <dbReference type="ARBA" id="ARBA00010279"/>
    </source>
</evidence>
<feature type="chain" id="PRO_5042874387" evidence="9">
    <location>
        <begin position="19"/>
        <end position="289"/>
    </location>
</feature>
<keyword evidence="4" id="KW-0479">Metal-binding</keyword>
<organism evidence="10 11">
    <name type="scientific">Triangularia verruculosa</name>
    <dbReference type="NCBI Taxonomy" id="2587418"/>
    <lineage>
        <taxon>Eukaryota</taxon>
        <taxon>Fungi</taxon>
        <taxon>Dikarya</taxon>
        <taxon>Ascomycota</taxon>
        <taxon>Pezizomycotina</taxon>
        <taxon>Sordariomycetes</taxon>
        <taxon>Sordariomycetidae</taxon>
        <taxon>Sordariales</taxon>
        <taxon>Podosporaceae</taxon>
        <taxon>Triangularia</taxon>
    </lineage>
</organism>
<comment type="similarity">
    <text evidence="2">Belongs to the peptidase M35 family.</text>
</comment>
<dbReference type="EMBL" id="MU863948">
    <property type="protein sequence ID" value="KAK4198320.1"/>
    <property type="molecule type" value="Genomic_DNA"/>
</dbReference>
<dbReference type="PANTHER" id="PTHR37016">
    <property type="match status" value="1"/>
</dbReference>
<feature type="signal peptide" evidence="9">
    <location>
        <begin position="1"/>
        <end position="18"/>
    </location>
</feature>
<name>A0AAN6XF78_9PEZI</name>
<keyword evidence="6" id="KW-0862">Zinc</keyword>